<dbReference type="Pfam" id="PF01381">
    <property type="entry name" value="HTH_3"/>
    <property type="match status" value="1"/>
</dbReference>
<keyword evidence="1" id="KW-0238">DNA-binding</keyword>
<dbReference type="InterPro" id="IPR001387">
    <property type="entry name" value="Cro/C1-type_HTH"/>
</dbReference>
<dbReference type="Gene3D" id="1.10.260.40">
    <property type="entry name" value="lambda repressor-like DNA-binding domains"/>
    <property type="match status" value="1"/>
</dbReference>
<proteinExistence type="predicted"/>
<dbReference type="CDD" id="cd00093">
    <property type="entry name" value="HTH_XRE"/>
    <property type="match status" value="1"/>
</dbReference>
<protein>
    <submittedName>
        <fullName evidence="4">Helix-turn-helix transcriptional regulator</fullName>
    </submittedName>
</protein>
<sequence>MTTTGENIASLRKALGYTQAKLAQAAGISTSAVAMYETNRRQPDDATMALLAQTLGTDVSALMGSSSEASAPPQSPSPRSASTSTAIAPKSSKKSSVVKGSPAVNKTASTIEPFSPEPTAATDHAAPVPPAQTPAHKPDAGWTNLALSRDEARFILFMRMHPDTLPFLQEFMNVDAQKRKQIEKAWCLIQAFQA</sequence>
<feature type="compositionally biased region" description="Low complexity" evidence="2">
    <location>
        <begin position="65"/>
        <end position="103"/>
    </location>
</feature>
<name>A0ABV5ABG7_9BACL</name>
<evidence type="ECO:0000313" key="5">
    <source>
        <dbReference type="Proteomes" id="UP001579974"/>
    </source>
</evidence>
<evidence type="ECO:0000256" key="2">
    <source>
        <dbReference type="SAM" id="MobiDB-lite"/>
    </source>
</evidence>
<dbReference type="Proteomes" id="UP001579974">
    <property type="component" value="Unassembled WGS sequence"/>
</dbReference>
<reference evidence="4 5" key="1">
    <citation type="journal article" date="2024" name="Int. J. Mol. Sci.">
        <title>Exploration of Alicyclobacillus spp. Genome in Search of Antibiotic Resistance.</title>
        <authorList>
            <person name="Bucka-Kolendo J."/>
            <person name="Kiousi D.E."/>
            <person name="Dekowska A."/>
            <person name="Mikolajczuk-Szczyrba A."/>
            <person name="Karadedos D.M."/>
            <person name="Michael P."/>
            <person name="Galanis A."/>
            <person name="Sokolowska B."/>
        </authorList>
    </citation>
    <scope>NUCLEOTIDE SEQUENCE [LARGE SCALE GENOMIC DNA]</scope>
    <source>
        <strain evidence="4 5">KKP 3000</strain>
    </source>
</reference>
<feature type="domain" description="HTH cro/C1-type" evidence="3">
    <location>
        <begin position="8"/>
        <end position="62"/>
    </location>
</feature>
<keyword evidence="5" id="KW-1185">Reference proteome</keyword>
<accession>A0ABV5ABG7</accession>
<comment type="caution">
    <text evidence="4">The sequence shown here is derived from an EMBL/GenBank/DDBJ whole genome shotgun (WGS) entry which is preliminary data.</text>
</comment>
<dbReference type="SMART" id="SM00530">
    <property type="entry name" value="HTH_XRE"/>
    <property type="match status" value="1"/>
</dbReference>
<gene>
    <name evidence="4" type="ORF">KKP3000_002889</name>
</gene>
<dbReference type="SUPFAM" id="SSF47413">
    <property type="entry name" value="lambda repressor-like DNA-binding domains"/>
    <property type="match status" value="1"/>
</dbReference>
<dbReference type="PANTHER" id="PTHR46558:SF11">
    <property type="entry name" value="HTH-TYPE TRANSCRIPTIONAL REGULATOR XRE"/>
    <property type="match status" value="1"/>
</dbReference>
<evidence type="ECO:0000259" key="3">
    <source>
        <dbReference type="PROSITE" id="PS50943"/>
    </source>
</evidence>
<dbReference type="RefSeq" id="WP_275475335.1">
    <property type="nucleotide sequence ID" value="NZ_CP162940.1"/>
</dbReference>
<organism evidence="4 5">
    <name type="scientific">Alicyclobacillus fastidiosus</name>
    <dbReference type="NCBI Taxonomy" id="392011"/>
    <lineage>
        <taxon>Bacteria</taxon>
        <taxon>Bacillati</taxon>
        <taxon>Bacillota</taxon>
        <taxon>Bacilli</taxon>
        <taxon>Bacillales</taxon>
        <taxon>Alicyclobacillaceae</taxon>
        <taxon>Alicyclobacillus</taxon>
    </lineage>
</organism>
<dbReference type="PANTHER" id="PTHR46558">
    <property type="entry name" value="TRACRIPTIONAL REGULATORY PROTEIN-RELATED-RELATED"/>
    <property type="match status" value="1"/>
</dbReference>
<evidence type="ECO:0000256" key="1">
    <source>
        <dbReference type="ARBA" id="ARBA00023125"/>
    </source>
</evidence>
<feature type="region of interest" description="Disordered" evidence="2">
    <location>
        <begin position="63"/>
        <end position="141"/>
    </location>
</feature>
<evidence type="ECO:0000313" key="4">
    <source>
        <dbReference type="EMBL" id="MFB5189613.1"/>
    </source>
</evidence>
<dbReference type="PROSITE" id="PS50943">
    <property type="entry name" value="HTH_CROC1"/>
    <property type="match status" value="1"/>
</dbReference>
<dbReference type="EMBL" id="JBDXSU010000003">
    <property type="protein sequence ID" value="MFB5189613.1"/>
    <property type="molecule type" value="Genomic_DNA"/>
</dbReference>
<dbReference type="InterPro" id="IPR010982">
    <property type="entry name" value="Lambda_DNA-bd_dom_sf"/>
</dbReference>